<feature type="region of interest" description="Disordered" evidence="1">
    <location>
        <begin position="92"/>
        <end position="147"/>
    </location>
</feature>
<dbReference type="PhylomeDB" id="A7TQT7"/>
<dbReference type="GO" id="GO:0005634">
    <property type="term" value="C:nucleus"/>
    <property type="evidence" value="ECO:0007669"/>
    <property type="project" value="TreeGrafter"/>
</dbReference>
<proteinExistence type="predicted"/>
<sequence>MMFPNVAEARFSEEEVKAAELLDVLRNSTDRLLKANSNAVTAVSGPGTVTGNGIITSGGSVGAGINGSGGAVVSLVDSNPGSIGVSVTTSDNPMSAKVTSTYNGEVISNTDSIGRSDRAGNVNDNENGNGNENQSGTHSAGGSSQPSTLLDMVYNNSIINSVVDYYEGNTNSSGTKRAASLNSVGGTSTNSDIDATMTDVGSETEYKGAIEASNYNFDKRTTNVCAGRVSKRQKITEALARSRDNLKQYKLGMSIESKKKIITCLHLLKLANKQLTDKVSSLQNAVQHEELIARKKKDSNCDRRKKKRLPLDSDVKQVEYNPLSIKNITLPEDYDELDNQKRETSIGLDNNKDDEDTISAQTDDEEEDEEDDEFFDAVETNNEQSAVIKMEVVTTVKKVFSVISKFAGGSLPEPARSQVRNSLLTLPENWTATANNSTLGAIDCTCCDSDYCLSANCKVLILAKESLDMMKNVMHVLDSSLGKAEEWIKQRQEWKEELRERLMRKQEYFAAQRLLRDQNNNRN</sequence>
<organism evidence="3">
    <name type="scientific">Vanderwaltozyma polyspora (strain ATCC 22028 / DSM 70294 / BCRC 21397 / CBS 2163 / NBRC 10782 / NRRL Y-8283 / UCD 57-17)</name>
    <name type="common">Kluyveromyces polysporus</name>
    <dbReference type="NCBI Taxonomy" id="436907"/>
    <lineage>
        <taxon>Eukaryota</taxon>
        <taxon>Fungi</taxon>
        <taxon>Dikarya</taxon>
        <taxon>Ascomycota</taxon>
        <taxon>Saccharomycotina</taxon>
        <taxon>Saccharomycetes</taxon>
        <taxon>Saccharomycetales</taxon>
        <taxon>Saccharomycetaceae</taxon>
        <taxon>Vanderwaltozyma</taxon>
    </lineage>
</organism>
<name>A7TQT7_VANPO</name>
<dbReference type="PANTHER" id="PTHR38406">
    <property type="entry name" value="TRANSCRIPTIONAL REPRESSOR OPI1"/>
    <property type="match status" value="1"/>
</dbReference>
<dbReference type="Proteomes" id="UP000000267">
    <property type="component" value="Unassembled WGS sequence"/>
</dbReference>
<evidence type="ECO:0000313" key="2">
    <source>
        <dbReference type="EMBL" id="EDO15386.1"/>
    </source>
</evidence>
<feature type="region of interest" description="Disordered" evidence="1">
    <location>
        <begin position="343"/>
        <end position="369"/>
    </location>
</feature>
<protein>
    <submittedName>
        <fullName evidence="2">Uncharacterized protein</fullName>
    </submittedName>
</protein>
<gene>
    <name evidence="2" type="ORF">Kpol_460p21</name>
</gene>
<dbReference type="GO" id="GO:0008654">
    <property type="term" value="P:phospholipid biosynthetic process"/>
    <property type="evidence" value="ECO:0007669"/>
    <property type="project" value="TreeGrafter"/>
</dbReference>
<dbReference type="GO" id="GO:0003714">
    <property type="term" value="F:transcription corepressor activity"/>
    <property type="evidence" value="ECO:0007669"/>
    <property type="project" value="InterPro"/>
</dbReference>
<feature type="compositionally biased region" description="Low complexity" evidence="1">
    <location>
        <begin position="120"/>
        <end position="133"/>
    </location>
</feature>
<dbReference type="GO" id="GO:0006357">
    <property type="term" value="P:regulation of transcription by RNA polymerase II"/>
    <property type="evidence" value="ECO:0007669"/>
    <property type="project" value="TreeGrafter"/>
</dbReference>
<evidence type="ECO:0000256" key="1">
    <source>
        <dbReference type="SAM" id="MobiDB-lite"/>
    </source>
</evidence>
<evidence type="ECO:0000313" key="3">
    <source>
        <dbReference type="Proteomes" id="UP000000267"/>
    </source>
</evidence>
<accession>A7TQT7</accession>
<keyword evidence="3" id="KW-1185">Reference proteome</keyword>
<feature type="compositionally biased region" description="Polar residues" evidence="1">
    <location>
        <begin position="134"/>
        <end position="147"/>
    </location>
</feature>
<feature type="region of interest" description="Disordered" evidence="1">
    <location>
        <begin position="171"/>
        <end position="195"/>
    </location>
</feature>
<dbReference type="RefSeq" id="XP_001643244.1">
    <property type="nucleotide sequence ID" value="XM_001643194.1"/>
</dbReference>
<dbReference type="GeneID" id="5543470"/>
<dbReference type="OrthoDB" id="2441642at2759"/>
<feature type="compositionally biased region" description="Polar residues" evidence="1">
    <location>
        <begin position="92"/>
        <end position="113"/>
    </location>
</feature>
<dbReference type="KEGG" id="vpo:Kpol_460p21"/>
<dbReference type="AlphaFoldDB" id="A7TQT7"/>
<dbReference type="InParanoid" id="A7TQT7"/>
<dbReference type="GO" id="GO:0005783">
    <property type="term" value="C:endoplasmic reticulum"/>
    <property type="evidence" value="ECO:0007669"/>
    <property type="project" value="TreeGrafter"/>
</dbReference>
<feature type="compositionally biased region" description="Polar residues" evidence="1">
    <location>
        <begin position="171"/>
        <end position="193"/>
    </location>
</feature>
<dbReference type="FunCoup" id="A7TQT7">
    <property type="interactions" value="299"/>
</dbReference>
<reference evidence="2 3" key="1">
    <citation type="journal article" date="2007" name="Proc. Natl. Acad. Sci. U.S.A.">
        <title>Independent sorting-out of thousands of duplicated gene pairs in two yeast species descended from a whole-genome duplication.</title>
        <authorList>
            <person name="Scannell D.R."/>
            <person name="Frank A.C."/>
            <person name="Conant G.C."/>
            <person name="Byrne K.P."/>
            <person name="Woolfit M."/>
            <person name="Wolfe K.H."/>
        </authorList>
    </citation>
    <scope>NUCLEOTIDE SEQUENCE [LARGE SCALE GENOMIC DNA]</scope>
    <source>
        <strain evidence="3">ATCC 22028 / DSM 70294 / BCRC 21397 / CBS 2163 / NBRC 10782 / NRRL Y-8283 / UCD 57-17</strain>
    </source>
</reference>
<dbReference type="PANTHER" id="PTHR38406:SF1">
    <property type="entry name" value="TRANSCRIPTIONAL REPRESSOR OPI1"/>
    <property type="match status" value="1"/>
</dbReference>
<dbReference type="STRING" id="436907.A7TQT7"/>
<dbReference type="InterPro" id="IPR013927">
    <property type="entry name" value="TF_Opi1_Ccg-8"/>
</dbReference>
<dbReference type="GO" id="GO:0030968">
    <property type="term" value="P:endoplasmic reticulum unfolded protein response"/>
    <property type="evidence" value="ECO:0007669"/>
    <property type="project" value="TreeGrafter"/>
</dbReference>
<feature type="compositionally biased region" description="Acidic residues" evidence="1">
    <location>
        <begin position="352"/>
        <end position="369"/>
    </location>
</feature>
<dbReference type="eggNOG" id="ENOG502RG16">
    <property type="taxonomic scope" value="Eukaryota"/>
</dbReference>
<dbReference type="Pfam" id="PF08618">
    <property type="entry name" value="Opi1"/>
    <property type="match status" value="2"/>
</dbReference>
<dbReference type="EMBL" id="DS480463">
    <property type="protein sequence ID" value="EDO15386.1"/>
    <property type="molecule type" value="Genomic_DNA"/>
</dbReference>
<dbReference type="HOGENOM" id="CLU_039546_0_0_1"/>